<dbReference type="NCBIfam" id="TIGR00252">
    <property type="entry name" value="YraN family protein"/>
    <property type="match status" value="1"/>
</dbReference>
<dbReference type="InterPro" id="IPR011856">
    <property type="entry name" value="tRNA_endonuc-like_dom_sf"/>
</dbReference>
<sequence length="111" mass="12597">MTSTGAQAEALAADYLQHQGLRLLERNFRSRYGEIDLIMQDSQTLVFVEVRLRRHADYGGALASITADKQRKLRITADYYLQSHGNQPCRFDVILMSSLATGDIEWICNAF</sequence>
<dbReference type="SUPFAM" id="SSF52980">
    <property type="entry name" value="Restriction endonuclease-like"/>
    <property type="match status" value="1"/>
</dbReference>
<dbReference type="GO" id="GO:0003676">
    <property type="term" value="F:nucleic acid binding"/>
    <property type="evidence" value="ECO:0007669"/>
    <property type="project" value="InterPro"/>
</dbReference>
<comment type="similarity">
    <text evidence="1 2">Belongs to the UPF0102 family.</text>
</comment>
<dbReference type="Gene3D" id="3.40.1350.10">
    <property type="match status" value="1"/>
</dbReference>
<reference evidence="3 4" key="1">
    <citation type="submission" date="2018-10" db="EMBL/GenBank/DDBJ databases">
        <authorList>
            <person name="Chen W.-M."/>
        </authorList>
    </citation>
    <scope>NUCLEOTIDE SEQUENCE [LARGE SCALE GENOMIC DNA]</scope>
    <source>
        <strain evidence="3 4">H-5</strain>
    </source>
</reference>
<dbReference type="PANTHER" id="PTHR34039">
    <property type="entry name" value="UPF0102 PROTEIN YRAN"/>
    <property type="match status" value="1"/>
</dbReference>
<dbReference type="PANTHER" id="PTHR34039:SF1">
    <property type="entry name" value="UPF0102 PROTEIN YRAN"/>
    <property type="match status" value="1"/>
</dbReference>
<evidence type="ECO:0000256" key="2">
    <source>
        <dbReference type="HAMAP-Rule" id="MF_00048"/>
    </source>
</evidence>
<dbReference type="RefSeq" id="WP_123238225.1">
    <property type="nucleotide sequence ID" value="NZ_RJVP01000008.1"/>
</dbReference>
<dbReference type="NCBIfam" id="NF009150">
    <property type="entry name" value="PRK12497.1-3"/>
    <property type="match status" value="1"/>
</dbReference>
<gene>
    <name evidence="3" type="ORF">ED236_11985</name>
</gene>
<protein>
    <recommendedName>
        <fullName evidence="2">UPF0102 protein ED236_11985</fullName>
    </recommendedName>
</protein>
<name>A0A3N0UUA0_9PROT</name>
<dbReference type="CDD" id="cd20736">
    <property type="entry name" value="PoNe_Nuclease"/>
    <property type="match status" value="1"/>
</dbReference>
<keyword evidence="4" id="KW-1185">Reference proteome</keyword>
<dbReference type="HAMAP" id="MF_00048">
    <property type="entry name" value="UPF0102"/>
    <property type="match status" value="1"/>
</dbReference>
<evidence type="ECO:0000256" key="1">
    <source>
        <dbReference type="ARBA" id="ARBA00006738"/>
    </source>
</evidence>
<dbReference type="Proteomes" id="UP000275137">
    <property type="component" value="Unassembled WGS sequence"/>
</dbReference>
<dbReference type="EMBL" id="RJVP01000008">
    <property type="protein sequence ID" value="ROH84110.1"/>
    <property type="molecule type" value="Genomic_DNA"/>
</dbReference>
<evidence type="ECO:0000313" key="4">
    <source>
        <dbReference type="Proteomes" id="UP000275137"/>
    </source>
</evidence>
<proteinExistence type="inferred from homology"/>
<dbReference type="InterPro" id="IPR003509">
    <property type="entry name" value="UPF0102_YraN-like"/>
</dbReference>
<dbReference type="AlphaFoldDB" id="A0A3N0UUA0"/>
<evidence type="ECO:0000313" key="3">
    <source>
        <dbReference type="EMBL" id="ROH84110.1"/>
    </source>
</evidence>
<organism evidence="3 4">
    <name type="scientific">Pseudomethylobacillus aquaticus</name>
    <dbReference type="NCBI Taxonomy" id="2676064"/>
    <lineage>
        <taxon>Bacteria</taxon>
        <taxon>Pseudomonadati</taxon>
        <taxon>Pseudomonadota</taxon>
        <taxon>Betaproteobacteria</taxon>
        <taxon>Nitrosomonadales</taxon>
        <taxon>Methylophilaceae</taxon>
        <taxon>Pseudomethylobacillus</taxon>
    </lineage>
</organism>
<dbReference type="Pfam" id="PF02021">
    <property type="entry name" value="UPF0102"/>
    <property type="match status" value="1"/>
</dbReference>
<accession>A0A3N0UUA0</accession>
<dbReference type="InterPro" id="IPR011335">
    <property type="entry name" value="Restrct_endonuc-II-like"/>
</dbReference>
<comment type="caution">
    <text evidence="3">The sequence shown here is derived from an EMBL/GenBank/DDBJ whole genome shotgun (WGS) entry which is preliminary data.</text>
</comment>